<dbReference type="Pfam" id="PF00009">
    <property type="entry name" value="GTP_EFTU"/>
    <property type="match status" value="1"/>
</dbReference>
<dbReference type="InterPro" id="IPR009000">
    <property type="entry name" value="Transl_B-barrel_sf"/>
</dbReference>
<dbReference type="InterPro" id="IPR004548">
    <property type="entry name" value="PrfC"/>
</dbReference>
<dbReference type="Pfam" id="PF22042">
    <property type="entry name" value="EF-G_D2"/>
    <property type="match status" value="1"/>
</dbReference>
<keyword evidence="5" id="KW-0648">Protein biosynthesis</keyword>
<comment type="similarity">
    <text evidence="2">Belongs to the TRAFAC class translation factor GTPase superfamily. Classic translation factor GTPase family. PrfC subfamily.</text>
</comment>
<dbReference type="GO" id="GO:0005829">
    <property type="term" value="C:cytosol"/>
    <property type="evidence" value="ECO:0007669"/>
    <property type="project" value="TreeGrafter"/>
</dbReference>
<protein>
    <recommendedName>
        <fullName evidence="8">Tr-type G domain-containing protein</fullName>
    </recommendedName>
</protein>
<dbReference type="InterPro" id="IPR053905">
    <property type="entry name" value="EF-G-like_DII"/>
</dbReference>
<dbReference type="InterPro" id="IPR027417">
    <property type="entry name" value="P-loop_NTPase"/>
</dbReference>
<evidence type="ECO:0000313" key="9">
    <source>
        <dbReference type="EMBL" id="SZX69602.1"/>
    </source>
</evidence>
<evidence type="ECO:0000256" key="7">
    <source>
        <dbReference type="SAM" id="MobiDB-lite"/>
    </source>
</evidence>
<feature type="domain" description="Tr-type G" evidence="8">
    <location>
        <begin position="121"/>
        <end position="389"/>
    </location>
</feature>
<accession>A0A383VXQ4</accession>
<dbReference type="GO" id="GO:0016150">
    <property type="term" value="F:translation release factor activity, codon nonspecific"/>
    <property type="evidence" value="ECO:0007669"/>
    <property type="project" value="TreeGrafter"/>
</dbReference>
<evidence type="ECO:0000256" key="6">
    <source>
        <dbReference type="ARBA" id="ARBA00023134"/>
    </source>
</evidence>
<feature type="region of interest" description="Disordered" evidence="7">
    <location>
        <begin position="403"/>
        <end position="434"/>
    </location>
</feature>
<evidence type="ECO:0000259" key="8">
    <source>
        <dbReference type="PROSITE" id="PS51722"/>
    </source>
</evidence>
<keyword evidence="4" id="KW-0547">Nucleotide-binding</keyword>
<dbReference type="SUPFAM" id="SSF54980">
    <property type="entry name" value="EF-G C-terminal domain-like"/>
    <property type="match status" value="1"/>
</dbReference>
<comment type="subcellular location">
    <subcellularLocation>
        <location evidence="1">Cytoplasm</location>
    </subcellularLocation>
</comment>
<keyword evidence="10" id="KW-1185">Reference proteome</keyword>
<dbReference type="PRINTS" id="PR00315">
    <property type="entry name" value="ELONGATNFCT"/>
</dbReference>
<evidence type="ECO:0000256" key="5">
    <source>
        <dbReference type="ARBA" id="ARBA00022917"/>
    </source>
</evidence>
<dbReference type="Pfam" id="PF16658">
    <property type="entry name" value="RF3_C"/>
    <property type="match status" value="1"/>
</dbReference>
<feature type="compositionally biased region" description="Low complexity" evidence="7">
    <location>
        <begin position="86"/>
        <end position="103"/>
    </location>
</feature>
<keyword evidence="6" id="KW-0342">GTP-binding</keyword>
<organism evidence="9 10">
    <name type="scientific">Tetradesmus obliquus</name>
    <name type="common">Green alga</name>
    <name type="synonym">Acutodesmus obliquus</name>
    <dbReference type="NCBI Taxonomy" id="3088"/>
    <lineage>
        <taxon>Eukaryota</taxon>
        <taxon>Viridiplantae</taxon>
        <taxon>Chlorophyta</taxon>
        <taxon>core chlorophytes</taxon>
        <taxon>Chlorophyceae</taxon>
        <taxon>CS clade</taxon>
        <taxon>Sphaeropleales</taxon>
        <taxon>Scenedesmaceae</taxon>
        <taxon>Tetradesmus</taxon>
    </lineage>
</organism>
<dbReference type="EMBL" id="FNXT01000939">
    <property type="protein sequence ID" value="SZX69602.1"/>
    <property type="molecule type" value="Genomic_DNA"/>
</dbReference>
<evidence type="ECO:0000256" key="3">
    <source>
        <dbReference type="ARBA" id="ARBA00022490"/>
    </source>
</evidence>
<gene>
    <name evidence="9" type="ORF">BQ4739_LOCUS9895</name>
</gene>
<dbReference type="InterPro" id="IPR000795">
    <property type="entry name" value="T_Tr_GTP-bd_dom"/>
</dbReference>
<dbReference type="InterPro" id="IPR038467">
    <property type="entry name" value="RF3_dom_3_sf"/>
</dbReference>
<dbReference type="Proteomes" id="UP000256970">
    <property type="component" value="Unassembled WGS sequence"/>
</dbReference>
<proteinExistence type="inferred from homology"/>
<dbReference type="InterPro" id="IPR005225">
    <property type="entry name" value="Small_GTP-bd"/>
</dbReference>
<dbReference type="PROSITE" id="PS00301">
    <property type="entry name" value="G_TR_1"/>
    <property type="match status" value="1"/>
</dbReference>
<dbReference type="InterPro" id="IPR031157">
    <property type="entry name" value="G_TR_CS"/>
</dbReference>
<dbReference type="PANTHER" id="PTHR43556">
    <property type="entry name" value="PEPTIDE CHAIN RELEASE FACTOR RF3"/>
    <property type="match status" value="1"/>
</dbReference>
<dbReference type="FunFam" id="3.40.50.300:FF:000542">
    <property type="entry name" value="Peptide chain release factor 3"/>
    <property type="match status" value="1"/>
</dbReference>
<dbReference type="GO" id="GO:0005525">
    <property type="term" value="F:GTP binding"/>
    <property type="evidence" value="ECO:0007669"/>
    <property type="project" value="UniProtKB-KW"/>
</dbReference>
<evidence type="ECO:0000256" key="2">
    <source>
        <dbReference type="ARBA" id="ARBA00009978"/>
    </source>
</evidence>
<dbReference type="PROSITE" id="PS51722">
    <property type="entry name" value="G_TR_2"/>
    <property type="match status" value="1"/>
</dbReference>
<dbReference type="Gene3D" id="3.30.70.3280">
    <property type="entry name" value="Peptide chain release factor 3, domain III"/>
    <property type="match status" value="1"/>
</dbReference>
<dbReference type="SUPFAM" id="SSF50447">
    <property type="entry name" value="Translation proteins"/>
    <property type="match status" value="1"/>
</dbReference>
<dbReference type="STRING" id="3088.A0A383VXQ4"/>
<dbReference type="InterPro" id="IPR032090">
    <property type="entry name" value="RF3_C"/>
</dbReference>
<evidence type="ECO:0000256" key="4">
    <source>
        <dbReference type="ARBA" id="ARBA00022741"/>
    </source>
</evidence>
<feature type="compositionally biased region" description="Low complexity" evidence="7">
    <location>
        <begin position="403"/>
        <end position="427"/>
    </location>
</feature>
<dbReference type="CDD" id="cd04169">
    <property type="entry name" value="RF3"/>
    <property type="match status" value="1"/>
</dbReference>
<dbReference type="SUPFAM" id="SSF52540">
    <property type="entry name" value="P-loop containing nucleoside triphosphate hydrolases"/>
    <property type="match status" value="1"/>
</dbReference>
<dbReference type="PANTHER" id="PTHR43556:SF2">
    <property type="entry name" value="PEPTIDE CHAIN RELEASE FACTOR RF3"/>
    <property type="match status" value="1"/>
</dbReference>
<dbReference type="InterPro" id="IPR041732">
    <property type="entry name" value="RF3_GTP-bd"/>
</dbReference>
<evidence type="ECO:0000256" key="1">
    <source>
        <dbReference type="ARBA" id="ARBA00004496"/>
    </source>
</evidence>
<evidence type="ECO:0000313" key="10">
    <source>
        <dbReference type="Proteomes" id="UP000256970"/>
    </source>
</evidence>
<reference evidence="9 10" key="1">
    <citation type="submission" date="2016-10" db="EMBL/GenBank/DDBJ databases">
        <authorList>
            <person name="Cai Z."/>
        </authorList>
    </citation>
    <scope>NUCLEOTIDE SEQUENCE [LARGE SCALE GENOMIC DNA]</scope>
</reference>
<feature type="region of interest" description="Disordered" evidence="7">
    <location>
        <begin position="66"/>
        <end position="103"/>
    </location>
</feature>
<keyword evidence="3" id="KW-0963">Cytoplasm</keyword>
<name>A0A383VXQ4_TETOB</name>
<dbReference type="AlphaFoldDB" id="A0A383VXQ4"/>
<dbReference type="InterPro" id="IPR035647">
    <property type="entry name" value="EFG_III/V"/>
</dbReference>
<sequence length="677" mass="72295">MRGLIGHRPFLGSSQLQNRAGLGQCSGSCRVAAIPCPQAQQQRLRLHAAAVDAEVQQQAEAATQLEADVTQHSAAAAGSHESEQPSSTGSADTAAAAGSSSDGENARAAAELARRIAAEVARRRNFAIISHPDAGKTTMTEKLLLYGGAIHEAGEVKARANARSATSDFMALEKQRGISISSTAMTWQYQGSCLNLLDTPGHQDFSEDTYRTLAAADNAVLLVDGAKGIEPQTRKLFAVARLRGLPVFTFVNKMDRPALNGFEIIEQLEKEFGLQSYPVTWPIGSGDRFCGVYHRPSNKVLLYAKAGRGKAAASAQYELGDPALAGIIEADLREQLMEEVELLQILGDEPSAEEIASGAVTPMYFGSAFNNFGVDLFLQSFISLAVPPRPAKAKGNPAVLAALEPSEESSSSSNGSSSGSKAAGSTSIEGTVSPESTHFSGLVFKLQANMDPKHRDKVAFVRVVSGKFDKGMKVKVARTGRVVSLSRPQQMFAQSRATVQEGFAGDVIGLTNPGAFAIGDTIYAGPELSFPPIPSFSPELFAYLRCAPNQKKAFAKGVEGLLGEGAVQVLYSTDEYITDPILAAVGQLQFEVVQYRMKDEYGVDTTLEPLSFCVARWVLGGWPAVERAGRMFNTTVVKDAYGRPVLLFRNEFAFNQVIAEQGEKLGELSAFALPPDS</sequence>
<dbReference type="NCBIfam" id="TIGR00231">
    <property type="entry name" value="small_GTP"/>
    <property type="match status" value="1"/>
</dbReference>
<dbReference type="Gene3D" id="3.40.50.300">
    <property type="entry name" value="P-loop containing nucleotide triphosphate hydrolases"/>
    <property type="match status" value="2"/>
</dbReference>
<dbReference type="GO" id="GO:0003924">
    <property type="term" value="F:GTPase activity"/>
    <property type="evidence" value="ECO:0007669"/>
    <property type="project" value="InterPro"/>
</dbReference>